<comment type="caution">
    <text evidence="6">The sequence shown here is derived from an EMBL/GenBank/DDBJ whole genome shotgun (WGS) entry which is preliminary data.</text>
</comment>
<keyword evidence="4 5" id="KW-0472">Membrane</keyword>
<organism evidence="6 7">
    <name type="scientific">Venustampulla echinocandica</name>
    <dbReference type="NCBI Taxonomy" id="2656787"/>
    <lineage>
        <taxon>Eukaryota</taxon>
        <taxon>Fungi</taxon>
        <taxon>Dikarya</taxon>
        <taxon>Ascomycota</taxon>
        <taxon>Pezizomycotina</taxon>
        <taxon>Leotiomycetes</taxon>
        <taxon>Helotiales</taxon>
        <taxon>Pleuroascaceae</taxon>
        <taxon>Venustampulla</taxon>
    </lineage>
</organism>
<dbReference type="EMBL" id="NPIC01000001">
    <property type="protein sequence ID" value="RDL40659.1"/>
    <property type="molecule type" value="Genomic_DNA"/>
</dbReference>
<dbReference type="SUPFAM" id="SSF161084">
    <property type="entry name" value="MAPEG domain-like"/>
    <property type="match status" value="1"/>
</dbReference>
<keyword evidence="7" id="KW-1185">Reference proteome</keyword>
<dbReference type="AlphaFoldDB" id="A0A370TYQ0"/>
<keyword evidence="2 5" id="KW-0812">Transmembrane</keyword>
<protein>
    <submittedName>
        <fullName evidence="6">Uncharacterized protein</fullName>
    </submittedName>
</protein>
<feature type="transmembrane region" description="Helical" evidence="5">
    <location>
        <begin position="15"/>
        <end position="35"/>
    </location>
</feature>
<keyword evidence="3 5" id="KW-1133">Transmembrane helix</keyword>
<dbReference type="PANTHER" id="PTHR35814:SF1">
    <property type="entry name" value="GLUTATHIONE S-TRANSFERASE-RELATED"/>
    <property type="match status" value="1"/>
</dbReference>
<evidence type="ECO:0000256" key="1">
    <source>
        <dbReference type="ARBA" id="ARBA00004370"/>
    </source>
</evidence>
<comment type="subcellular location">
    <subcellularLocation>
        <location evidence="1">Membrane</location>
    </subcellularLocation>
</comment>
<reference evidence="6 7" key="1">
    <citation type="journal article" date="2018" name="IMA Fungus">
        <title>IMA Genome-F 9: Draft genome sequence of Annulohypoxylon stygium, Aspergillus mulundensis, Berkeleyomyces basicola (syn. Thielaviopsis basicola), Ceratocystis smalleyi, two Cercospora beticola strains, Coleophoma cylindrospora, Fusarium fracticaudum, Phialophora cf. hyalina, and Morchella septimelata.</title>
        <authorList>
            <person name="Wingfield B.D."/>
            <person name="Bills G.F."/>
            <person name="Dong Y."/>
            <person name="Huang W."/>
            <person name="Nel W.J."/>
            <person name="Swalarsk-Parry B.S."/>
            <person name="Vaghefi N."/>
            <person name="Wilken P.M."/>
            <person name="An Z."/>
            <person name="de Beer Z.W."/>
            <person name="De Vos L."/>
            <person name="Chen L."/>
            <person name="Duong T.A."/>
            <person name="Gao Y."/>
            <person name="Hammerbacher A."/>
            <person name="Kikkert J.R."/>
            <person name="Li Y."/>
            <person name="Li H."/>
            <person name="Li K."/>
            <person name="Li Q."/>
            <person name="Liu X."/>
            <person name="Ma X."/>
            <person name="Naidoo K."/>
            <person name="Pethybridge S.J."/>
            <person name="Sun J."/>
            <person name="Steenkamp E.T."/>
            <person name="van der Nest M.A."/>
            <person name="van Wyk S."/>
            <person name="Wingfield M.J."/>
            <person name="Xiong C."/>
            <person name="Yue Q."/>
            <person name="Zhang X."/>
        </authorList>
    </citation>
    <scope>NUCLEOTIDE SEQUENCE [LARGE SCALE GENOMIC DNA]</scope>
    <source>
        <strain evidence="6 7">BP 5553</strain>
    </source>
</reference>
<evidence type="ECO:0000313" key="7">
    <source>
        <dbReference type="Proteomes" id="UP000254866"/>
    </source>
</evidence>
<dbReference type="PANTHER" id="PTHR35814">
    <property type="match status" value="1"/>
</dbReference>
<gene>
    <name evidence="6" type="ORF">BP5553_00638</name>
</gene>
<dbReference type="Gene3D" id="1.20.120.550">
    <property type="entry name" value="Membrane associated eicosanoid/glutathione metabolism-like domain"/>
    <property type="match status" value="1"/>
</dbReference>
<dbReference type="GO" id="GO:0016020">
    <property type="term" value="C:membrane"/>
    <property type="evidence" value="ECO:0007669"/>
    <property type="project" value="UniProtKB-SubCell"/>
</dbReference>
<dbReference type="STRING" id="2656787.A0A370TYQ0"/>
<evidence type="ECO:0000313" key="6">
    <source>
        <dbReference type="EMBL" id="RDL40659.1"/>
    </source>
</evidence>
<dbReference type="RefSeq" id="XP_031873315.1">
    <property type="nucleotide sequence ID" value="XM_032009261.1"/>
</dbReference>
<dbReference type="GeneID" id="43593487"/>
<dbReference type="InterPro" id="IPR001129">
    <property type="entry name" value="Membr-assoc_MAPEG"/>
</dbReference>
<evidence type="ECO:0000256" key="2">
    <source>
        <dbReference type="ARBA" id="ARBA00022692"/>
    </source>
</evidence>
<accession>A0A370TYQ0</accession>
<name>A0A370TYQ0_9HELO</name>
<proteinExistence type="predicted"/>
<evidence type="ECO:0000256" key="5">
    <source>
        <dbReference type="SAM" id="Phobius"/>
    </source>
</evidence>
<dbReference type="Pfam" id="PF01124">
    <property type="entry name" value="MAPEG"/>
    <property type="match status" value="1"/>
</dbReference>
<feature type="transmembrane region" description="Helical" evidence="5">
    <location>
        <begin position="137"/>
        <end position="157"/>
    </location>
</feature>
<evidence type="ECO:0000256" key="4">
    <source>
        <dbReference type="ARBA" id="ARBA00023136"/>
    </source>
</evidence>
<dbReference type="OrthoDB" id="19091at2759"/>
<dbReference type="InterPro" id="IPR023352">
    <property type="entry name" value="MAPEG-like_dom_sf"/>
</dbReference>
<evidence type="ECO:0000256" key="3">
    <source>
        <dbReference type="ARBA" id="ARBA00022989"/>
    </source>
</evidence>
<dbReference type="Proteomes" id="UP000254866">
    <property type="component" value="Unassembled WGS sequence"/>
</dbReference>
<sequence>MASIGPNLRQLLPTAGTWAAPFTIYYVLLCARVVYQRIKHRVPLGQNITYSKKDKPSDSAPAHPVDDPLEVAIRCQGNFQENVPLAYALLVVCELNGGDKKYLNYVAGFLFAARVAHADFGLMKKGRHAGNGVGRPLGFLGSTVVLLGLSVYSGWLIKGYWGF</sequence>